<name>A0A0A9XE74_LYGHE</name>
<reference evidence="3" key="3">
    <citation type="submission" date="2014-09" db="EMBL/GenBank/DDBJ databases">
        <authorList>
            <person name="Magalhaes I.L.F."/>
            <person name="Oliveira U."/>
            <person name="Santos F.R."/>
            <person name="Vidigal T.H.D.A."/>
            <person name="Brescovit A.D."/>
            <person name="Santos A.J."/>
        </authorList>
    </citation>
    <scope>NUCLEOTIDE SEQUENCE</scope>
</reference>
<evidence type="ECO:0000256" key="1">
    <source>
        <dbReference type="SAM" id="SignalP"/>
    </source>
</evidence>
<feature type="chain" id="PRO_5015033851" evidence="1">
    <location>
        <begin position="21"/>
        <end position="112"/>
    </location>
</feature>
<dbReference type="AlphaFoldDB" id="A0A0A9XE74"/>
<feature type="signal peptide" evidence="1">
    <location>
        <begin position="1"/>
        <end position="20"/>
    </location>
</feature>
<keyword evidence="1" id="KW-0732">Signal</keyword>
<evidence type="ECO:0000313" key="4">
    <source>
        <dbReference type="EMBL" id="JAQ14336.1"/>
    </source>
</evidence>
<evidence type="ECO:0000313" key="2">
    <source>
        <dbReference type="EMBL" id="JAG17951.1"/>
    </source>
</evidence>
<dbReference type="EMBL" id="GDHC01004293">
    <property type="protein sequence ID" value="JAQ14336.1"/>
    <property type="molecule type" value="Transcribed_RNA"/>
</dbReference>
<reference evidence="2" key="1">
    <citation type="journal article" date="2014" name="PLoS ONE">
        <title>Transcriptome-Based Identification of ABC Transporters in the Western Tarnished Plant Bug Lygus hesperus.</title>
        <authorList>
            <person name="Hull J.J."/>
            <person name="Chaney K."/>
            <person name="Geib S.M."/>
            <person name="Fabrick J.A."/>
            <person name="Brent C.S."/>
            <person name="Walsh D."/>
            <person name="Lavine L.C."/>
        </authorList>
    </citation>
    <scope>NUCLEOTIDE SEQUENCE</scope>
</reference>
<evidence type="ECO:0000313" key="3">
    <source>
        <dbReference type="EMBL" id="JAG49635.1"/>
    </source>
</evidence>
<protein>
    <submittedName>
        <fullName evidence="2">Bifunctional protein FolD</fullName>
    </submittedName>
</protein>
<proteinExistence type="predicted"/>
<sequence length="112" mass="11912">MGHITQCLAILFAAAVAVSAQNNSCLAYLATCSAGSTNCCNYPIVLCLPDTNNGTSCLNLFDIVNINPEVTGFNLVQPFLKNATGFLSESISINGKNVYNTTERFTQPPTSQ</sequence>
<dbReference type="EMBL" id="GBHO01025653">
    <property type="protein sequence ID" value="JAG17951.1"/>
    <property type="molecule type" value="Transcribed_RNA"/>
</dbReference>
<accession>A0A0A9XE74</accession>
<reference evidence="4" key="4">
    <citation type="journal article" date="2016" name="Gigascience">
        <title>De novo construction of an expanded transcriptome assembly for the western tarnished plant bug, Lygus hesperus.</title>
        <authorList>
            <person name="Tassone E.E."/>
            <person name="Geib S.M."/>
            <person name="Hall B."/>
            <person name="Fabrick J.A."/>
            <person name="Brent C.S."/>
            <person name="Hull J.J."/>
        </authorList>
    </citation>
    <scope>NUCLEOTIDE SEQUENCE</scope>
</reference>
<gene>
    <name evidence="2" type="primary">folD_3</name>
    <name evidence="2" type="ORF">CM83_27179</name>
    <name evidence="4" type="ORF">g.29489</name>
</gene>
<reference evidence="2" key="2">
    <citation type="submission" date="2014-07" db="EMBL/GenBank/DDBJ databases">
        <authorList>
            <person name="Hull J."/>
        </authorList>
    </citation>
    <scope>NUCLEOTIDE SEQUENCE</scope>
</reference>
<dbReference type="EMBL" id="GBRD01016191">
    <property type="protein sequence ID" value="JAG49635.1"/>
    <property type="molecule type" value="Transcribed_RNA"/>
</dbReference>
<organism evidence="2">
    <name type="scientific">Lygus hesperus</name>
    <name type="common">Western plant bug</name>
    <dbReference type="NCBI Taxonomy" id="30085"/>
    <lineage>
        <taxon>Eukaryota</taxon>
        <taxon>Metazoa</taxon>
        <taxon>Ecdysozoa</taxon>
        <taxon>Arthropoda</taxon>
        <taxon>Hexapoda</taxon>
        <taxon>Insecta</taxon>
        <taxon>Pterygota</taxon>
        <taxon>Neoptera</taxon>
        <taxon>Paraneoptera</taxon>
        <taxon>Hemiptera</taxon>
        <taxon>Heteroptera</taxon>
        <taxon>Panheteroptera</taxon>
        <taxon>Cimicomorpha</taxon>
        <taxon>Miridae</taxon>
        <taxon>Mirini</taxon>
        <taxon>Lygus</taxon>
    </lineage>
</organism>